<reference evidence="2" key="1">
    <citation type="submission" date="2021-03" db="EMBL/GenBank/DDBJ databases">
        <title>Antimicrobial resistance genes in bacteria isolated from Japanese honey, and their potential for conferring macrolide and lincosamide resistance in the American foulbrood pathogen Paenibacillus larvae.</title>
        <authorList>
            <person name="Okamoto M."/>
            <person name="Kumagai M."/>
            <person name="Kanamori H."/>
            <person name="Takamatsu D."/>
        </authorList>
    </citation>
    <scope>NUCLEOTIDE SEQUENCE</scope>
    <source>
        <strain evidence="2">J40TS1</strain>
    </source>
</reference>
<feature type="transmembrane region" description="Helical" evidence="1">
    <location>
        <begin position="37"/>
        <end position="54"/>
    </location>
</feature>
<evidence type="ECO:0000313" key="3">
    <source>
        <dbReference type="Proteomes" id="UP000683139"/>
    </source>
</evidence>
<evidence type="ECO:0000256" key="1">
    <source>
        <dbReference type="SAM" id="Phobius"/>
    </source>
</evidence>
<feature type="transmembrane region" description="Helical" evidence="1">
    <location>
        <begin position="7"/>
        <end position="25"/>
    </location>
</feature>
<gene>
    <name evidence="2" type="ORF">J40TS1_02140</name>
</gene>
<proteinExistence type="predicted"/>
<organism evidence="2 3">
    <name type="scientific">Paenibacillus montaniterrae</name>
    <dbReference type="NCBI Taxonomy" id="429341"/>
    <lineage>
        <taxon>Bacteria</taxon>
        <taxon>Bacillati</taxon>
        <taxon>Bacillota</taxon>
        <taxon>Bacilli</taxon>
        <taxon>Bacillales</taxon>
        <taxon>Paenibacillaceae</taxon>
        <taxon>Paenibacillus</taxon>
    </lineage>
</organism>
<dbReference type="RefSeq" id="WP_213512790.1">
    <property type="nucleotide sequence ID" value="NZ_BOSE01000001.1"/>
</dbReference>
<sequence>MYGSWRWNLSFGIFGLIIVFLIGMINNPWTTSLLRGGYAFVLFFLLAFVVRYIMASLLAPSPERAAAEQEMVEEELAGSNIDYVTPDGEEDLNAVLREQMAQGKVEKAEPAPVQDEKAAQFQPLKPKKLVSTENMQAEDLTRAVRHLTGE</sequence>
<comment type="caution">
    <text evidence="2">The sequence shown here is derived from an EMBL/GenBank/DDBJ whole genome shotgun (WGS) entry which is preliminary data.</text>
</comment>
<keyword evidence="1" id="KW-1133">Transmembrane helix</keyword>
<dbReference type="Proteomes" id="UP000683139">
    <property type="component" value="Unassembled WGS sequence"/>
</dbReference>
<evidence type="ECO:0000313" key="2">
    <source>
        <dbReference type="EMBL" id="GIP14572.1"/>
    </source>
</evidence>
<protein>
    <submittedName>
        <fullName evidence="2">Uncharacterized protein</fullName>
    </submittedName>
</protein>
<keyword evidence="3" id="KW-1185">Reference proteome</keyword>
<keyword evidence="1" id="KW-0472">Membrane</keyword>
<keyword evidence="1" id="KW-0812">Transmembrane</keyword>
<accession>A0A920CS92</accession>
<dbReference type="AlphaFoldDB" id="A0A920CS92"/>
<dbReference type="EMBL" id="BOSE01000001">
    <property type="protein sequence ID" value="GIP14572.1"/>
    <property type="molecule type" value="Genomic_DNA"/>
</dbReference>
<name>A0A920CS92_9BACL</name>